<evidence type="ECO:0000313" key="1">
    <source>
        <dbReference type="EMBL" id="ABR50482.1"/>
    </source>
</evidence>
<dbReference type="Proteomes" id="UP000001572">
    <property type="component" value="Chromosome"/>
</dbReference>
<name>A6TWB4_ALKMQ</name>
<dbReference type="HOGENOM" id="CLU_2379880_0_0_9"/>
<organism evidence="1 2">
    <name type="scientific">Alkaliphilus metalliredigens (strain QYMF)</name>
    <dbReference type="NCBI Taxonomy" id="293826"/>
    <lineage>
        <taxon>Bacteria</taxon>
        <taxon>Bacillati</taxon>
        <taxon>Bacillota</taxon>
        <taxon>Clostridia</taxon>
        <taxon>Peptostreptococcales</taxon>
        <taxon>Natronincolaceae</taxon>
        <taxon>Alkaliphilus</taxon>
    </lineage>
</organism>
<protein>
    <submittedName>
        <fullName evidence="1">Uncharacterized protein</fullName>
    </submittedName>
</protein>
<dbReference type="AlphaFoldDB" id="A6TWB4"/>
<accession>A6TWB4</accession>
<gene>
    <name evidence="1" type="ordered locus">Amet_4409</name>
</gene>
<keyword evidence="2" id="KW-1185">Reference proteome</keyword>
<reference evidence="2" key="1">
    <citation type="journal article" date="2016" name="Genome Announc.">
        <title>Complete genome sequence of Alkaliphilus metalliredigens strain QYMF, an alkaliphilic and metal-reducing bacterium isolated from borax-contaminated leachate ponds.</title>
        <authorList>
            <person name="Hwang C."/>
            <person name="Copeland A."/>
            <person name="Lucas S."/>
            <person name="Lapidus A."/>
            <person name="Barry K."/>
            <person name="Detter J.C."/>
            <person name="Glavina Del Rio T."/>
            <person name="Hammon N."/>
            <person name="Israni S."/>
            <person name="Dalin E."/>
            <person name="Tice H."/>
            <person name="Pitluck S."/>
            <person name="Chertkov O."/>
            <person name="Brettin T."/>
            <person name="Bruce D."/>
            <person name="Han C."/>
            <person name="Schmutz J."/>
            <person name="Larimer F."/>
            <person name="Land M.L."/>
            <person name="Hauser L."/>
            <person name="Kyrpides N."/>
            <person name="Mikhailova N."/>
            <person name="Ye Q."/>
            <person name="Zhou J."/>
            <person name="Richardson P."/>
            <person name="Fields M.W."/>
        </authorList>
    </citation>
    <scope>NUCLEOTIDE SEQUENCE [LARGE SCALE GENOMIC DNA]</scope>
    <source>
        <strain evidence="2">QYMF</strain>
    </source>
</reference>
<proteinExistence type="predicted"/>
<dbReference type="STRING" id="293826.Amet_4409"/>
<dbReference type="KEGG" id="amt:Amet_4409"/>
<dbReference type="EMBL" id="CP000724">
    <property type="protein sequence ID" value="ABR50482.1"/>
    <property type="molecule type" value="Genomic_DNA"/>
</dbReference>
<sequence length="94" mass="11158">MGYMPTRTPLGVTPYPLKLIDFGKNFINHLITGEEWVNNSTKENKAIHRECFYLNHQEWSFFQRDGGYYGYMWLGYDRTDGNYDFFAHGKYGQV</sequence>
<evidence type="ECO:0000313" key="2">
    <source>
        <dbReference type="Proteomes" id="UP000001572"/>
    </source>
</evidence>